<dbReference type="AlphaFoldDB" id="A0A0A9XGQ6"/>
<name>A0A0A9XGQ6_LYGHE</name>
<keyword evidence="1" id="KW-0436">Ligase</keyword>
<gene>
    <name evidence="1" type="primary">ligA_16</name>
    <name evidence="2" type="synonym">ligA_17</name>
    <name evidence="1" type="ORF">CM83_18144</name>
    <name evidence="2" type="ORF">CM83_18148</name>
</gene>
<accession>A0A0A9XGQ6</accession>
<organism evidence="1">
    <name type="scientific">Lygus hesperus</name>
    <name type="common">Western plant bug</name>
    <dbReference type="NCBI Taxonomy" id="30085"/>
    <lineage>
        <taxon>Eukaryota</taxon>
        <taxon>Metazoa</taxon>
        <taxon>Ecdysozoa</taxon>
        <taxon>Arthropoda</taxon>
        <taxon>Hexapoda</taxon>
        <taxon>Insecta</taxon>
        <taxon>Pterygota</taxon>
        <taxon>Neoptera</taxon>
        <taxon>Paraneoptera</taxon>
        <taxon>Hemiptera</taxon>
        <taxon>Heteroptera</taxon>
        <taxon>Panheteroptera</taxon>
        <taxon>Cimicomorpha</taxon>
        <taxon>Miridae</taxon>
        <taxon>Mirini</taxon>
        <taxon>Lygus</taxon>
    </lineage>
</organism>
<reference evidence="1" key="2">
    <citation type="submission" date="2014-07" db="EMBL/GenBank/DDBJ databases">
        <authorList>
            <person name="Hull J."/>
        </authorList>
    </citation>
    <scope>NUCLEOTIDE SEQUENCE</scope>
</reference>
<reference evidence="1" key="1">
    <citation type="journal article" date="2014" name="PLoS ONE">
        <title>Transcriptome-Based Identification of ABC Transporters in the Western Tarnished Plant Bug Lygus hesperus.</title>
        <authorList>
            <person name="Hull J.J."/>
            <person name="Chaney K."/>
            <person name="Geib S.M."/>
            <person name="Fabrick J.A."/>
            <person name="Brent C.S."/>
            <person name="Walsh D."/>
            <person name="Lavine L.C."/>
        </authorList>
    </citation>
    <scope>NUCLEOTIDE SEQUENCE</scope>
</reference>
<evidence type="ECO:0000313" key="2">
    <source>
        <dbReference type="EMBL" id="JAG16266.1"/>
    </source>
</evidence>
<feature type="non-terminal residue" evidence="1">
    <location>
        <position position="1"/>
    </location>
</feature>
<dbReference type="EMBL" id="GBHO01027338">
    <property type="protein sequence ID" value="JAG16266.1"/>
    <property type="molecule type" value="Transcribed_RNA"/>
</dbReference>
<protein>
    <submittedName>
        <fullName evidence="1">DNA ligase</fullName>
    </submittedName>
</protein>
<dbReference type="EMBL" id="GBHO01027339">
    <property type="protein sequence ID" value="JAG16265.1"/>
    <property type="molecule type" value="Transcribed_RNA"/>
</dbReference>
<proteinExistence type="predicted"/>
<sequence length="178" mass="19862">QLRTLYSDVVDTVEALRTQLNSEEPPTLADIHQRLFKKQELLAQYERTVDELSHTHTPNRIVQQCRNSCAQIAQLLRLSLHTLDPTPRFHFDTSGVVLATDPHDPPTCDALQSLLDLEQHRQEQQILRAHGGTSDTAVLADRVVFLSSTTCDQRCIHSTGEPAADAPVSSFDALVPTF</sequence>
<dbReference type="GO" id="GO:0016874">
    <property type="term" value="F:ligase activity"/>
    <property type="evidence" value="ECO:0007669"/>
    <property type="project" value="UniProtKB-KW"/>
</dbReference>
<evidence type="ECO:0000313" key="1">
    <source>
        <dbReference type="EMBL" id="JAG16265.1"/>
    </source>
</evidence>